<proteinExistence type="predicted"/>
<reference evidence="2" key="1">
    <citation type="journal article" date="2019" name="Int. J. Syst. Evol. Microbiol.">
        <title>The Global Catalogue of Microorganisms (GCM) 10K type strain sequencing project: providing services to taxonomists for standard genome sequencing and annotation.</title>
        <authorList>
            <consortium name="The Broad Institute Genomics Platform"/>
            <consortium name="The Broad Institute Genome Sequencing Center for Infectious Disease"/>
            <person name="Wu L."/>
            <person name="Ma J."/>
        </authorList>
    </citation>
    <scope>NUCLEOTIDE SEQUENCE [LARGE SCALE GENOMIC DNA]</scope>
    <source>
        <strain evidence="2">CGMCC 1.12404</strain>
    </source>
</reference>
<evidence type="ECO:0000313" key="1">
    <source>
        <dbReference type="EMBL" id="GGA47069.1"/>
    </source>
</evidence>
<comment type="caution">
    <text evidence="1">The sequence shown here is derived from an EMBL/GenBank/DDBJ whole genome shotgun (WGS) entry which is preliminary data.</text>
</comment>
<gene>
    <name evidence="1" type="ORF">GCM10007416_20320</name>
</gene>
<sequence>MSMGHLQAMQSMLRLAELEQRGARIVFVDPKSDWPEGLTFGKLGEGIRKEVTKVAVASRRNEPSY</sequence>
<accession>A0ABQ1GNA4</accession>
<keyword evidence="2" id="KW-1185">Reference proteome</keyword>
<dbReference type="RefSeq" id="WP_009710638.1">
    <property type="nucleotide sequence ID" value="NZ_BMEX01000005.1"/>
</dbReference>
<protein>
    <submittedName>
        <fullName evidence="1">Uncharacterized protein</fullName>
    </submittedName>
</protein>
<dbReference type="EMBL" id="BMEX01000005">
    <property type="protein sequence ID" value="GGA47069.1"/>
    <property type="molecule type" value="Genomic_DNA"/>
</dbReference>
<organism evidence="1 2">
    <name type="scientific">Kroppenstedtia guangzhouensis</name>
    <dbReference type="NCBI Taxonomy" id="1274356"/>
    <lineage>
        <taxon>Bacteria</taxon>
        <taxon>Bacillati</taxon>
        <taxon>Bacillota</taxon>
        <taxon>Bacilli</taxon>
        <taxon>Bacillales</taxon>
        <taxon>Thermoactinomycetaceae</taxon>
        <taxon>Kroppenstedtia</taxon>
    </lineage>
</organism>
<evidence type="ECO:0000313" key="2">
    <source>
        <dbReference type="Proteomes" id="UP000617979"/>
    </source>
</evidence>
<dbReference type="Proteomes" id="UP000617979">
    <property type="component" value="Unassembled WGS sequence"/>
</dbReference>
<name>A0ABQ1GNA4_9BACL</name>